<evidence type="ECO:0000313" key="9">
    <source>
        <dbReference type="Proteomes" id="UP000008022"/>
    </source>
</evidence>
<feature type="transmembrane region" description="Helical" evidence="7">
    <location>
        <begin position="727"/>
        <end position="747"/>
    </location>
</feature>
<dbReference type="InterPro" id="IPR000109">
    <property type="entry name" value="POT_fam"/>
</dbReference>
<dbReference type="PANTHER" id="PTHR11654">
    <property type="entry name" value="OLIGOPEPTIDE TRANSPORTER-RELATED"/>
    <property type="match status" value="1"/>
</dbReference>
<organism evidence="8 9">
    <name type="scientific">Oryza rufipogon</name>
    <name type="common">Brownbeard rice</name>
    <name type="synonym">Asian wild rice</name>
    <dbReference type="NCBI Taxonomy" id="4529"/>
    <lineage>
        <taxon>Eukaryota</taxon>
        <taxon>Viridiplantae</taxon>
        <taxon>Streptophyta</taxon>
        <taxon>Embryophyta</taxon>
        <taxon>Tracheophyta</taxon>
        <taxon>Spermatophyta</taxon>
        <taxon>Magnoliopsida</taxon>
        <taxon>Liliopsida</taxon>
        <taxon>Poales</taxon>
        <taxon>Poaceae</taxon>
        <taxon>BOP clade</taxon>
        <taxon>Oryzoideae</taxon>
        <taxon>Oryzeae</taxon>
        <taxon>Oryzinae</taxon>
        <taxon>Oryza</taxon>
    </lineage>
</organism>
<feature type="region of interest" description="Disordered" evidence="6">
    <location>
        <begin position="1146"/>
        <end position="1200"/>
    </location>
</feature>
<evidence type="ECO:0000256" key="6">
    <source>
        <dbReference type="SAM" id="MobiDB-lite"/>
    </source>
</evidence>
<feature type="transmembrane region" description="Helical" evidence="7">
    <location>
        <begin position="385"/>
        <end position="405"/>
    </location>
</feature>
<accession>A0A0E0Q2D9</accession>
<comment type="similarity">
    <text evidence="2">Belongs to the major facilitator superfamily. Proton-dependent oligopeptide transporter (POT/PTR) (TC 2.A.17) family.</text>
</comment>
<dbReference type="GO" id="GO:0022857">
    <property type="term" value="F:transmembrane transporter activity"/>
    <property type="evidence" value="ECO:0007669"/>
    <property type="project" value="InterPro"/>
</dbReference>
<feature type="transmembrane region" description="Helical" evidence="7">
    <location>
        <begin position="671"/>
        <end position="691"/>
    </location>
</feature>
<keyword evidence="5 7" id="KW-0472">Membrane</keyword>
<dbReference type="HOGENOM" id="CLU_002871_0_0_1"/>
<dbReference type="Gene3D" id="1.20.1250.20">
    <property type="entry name" value="MFS general substrate transporter like domains"/>
    <property type="match status" value="2"/>
</dbReference>
<keyword evidence="4 7" id="KW-1133">Transmembrane helix</keyword>
<dbReference type="Pfam" id="PF00854">
    <property type="entry name" value="PTR2"/>
    <property type="match status" value="2"/>
</dbReference>
<dbReference type="GO" id="GO:0016020">
    <property type="term" value="C:membrane"/>
    <property type="evidence" value="ECO:0007669"/>
    <property type="project" value="UniProtKB-SubCell"/>
</dbReference>
<feature type="transmembrane region" description="Helical" evidence="7">
    <location>
        <begin position="544"/>
        <end position="563"/>
    </location>
</feature>
<feature type="transmembrane region" description="Helical" evidence="7">
    <location>
        <begin position="774"/>
        <end position="795"/>
    </location>
</feature>
<evidence type="ECO:0000256" key="2">
    <source>
        <dbReference type="ARBA" id="ARBA00005982"/>
    </source>
</evidence>
<feature type="transmembrane region" description="Helical" evidence="7">
    <location>
        <begin position="995"/>
        <end position="1016"/>
    </location>
</feature>
<evidence type="ECO:0000256" key="5">
    <source>
        <dbReference type="ARBA" id="ARBA00023136"/>
    </source>
</evidence>
<feature type="transmembrane region" description="Helical" evidence="7">
    <location>
        <begin position="201"/>
        <end position="222"/>
    </location>
</feature>
<dbReference type="Gramene" id="ORUFI06G28750.7">
    <property type="protein sequence ID" value="ORUFI06G28750.7"/>
    <property type="gene ID" value="ORUFI06G28750"/>
</dbReference>
<reference evidence="8" key="2">
    <citation type="submission" date="2015-06" db="UniProtKB">
        <authorList>
            <consortium name="EnsemblPlants"/>
        </authorList>
    </citation>
    <scope>IDENTIFICATION</scope>
</reference>
<comment type="subcellular location">
    <subcellularLocation>
        <location evidence="1">Membrane</location>
        <topology evidence="1">Multi-pass membrane protein</topology>
    </subcellularLocation>
</comment>
<feature type="transmembrane region" description="Helical" evidence="7">
    <location>
        <begin position="228"/>
        <end position="249"/>
    </location>
</feature>
<evidence type="ECO:0000256" key="3">
    <source>
        <dbReference type="ARBA" id="ARBA00022692"/>
    </source>
</evidence>
<dbReference type="EnsemblPlants" id="ORUFI06G28750.7">
    <property type="protein sequence ID" value="ORUFI06G28750.7"/>
    <property type="gene ID" value="ORUFI06G28750"/>
</dbReference>
<feature type="transmembrane region" description="Helical" evidence="7">
    <location>
        <begin position="801"/>
        <end position="822"/>
    </location>
</feature>
<feature type="transmembrane region" description="Helical" evidence="7">
    <location>
        <begin position="426"/>
        <end position="446"/>
    </location>
</feature>
<sequence>MASTEQQEHAAPLLQPEVEEAYTSDGSLDIDGNPALKHRTGGWRACRSILGAEFCYCLANNGIMYNLVTYLTTQLHQSNVAAAKNVSIWKATCFLTPLAGAVVADSYWGRYRTMVVACCVGVAVSLLRSPHFNQSLHPAMNSAQGMLMASLSALLPQLIESSSTLSMPSAQEFVLFLGLYMIAFGFDAGDTSERASKASLFNWYVFTMNCAAVISATGLVWVQGHYGWALGLGIPAMVLAVGLSCLVAASRTYRFQTTRGSPLTRVCQVAVAAVRKFNVAAPGDMALLYELPDDASSMKGVERIEHTTDLEFFDKAAVVTASDEEAPRNPWRLCMVTQVEELKILVRMLPVWACIAFFYTGTAQTKSTFVEQGMPMDAHVGALRVPPASLAAFQMLTTIVLIPLYDRVFVPAARKHTGREKGISDLLRIGGGLATVGLAMAAAATVETKRASAARTTASILWQAPQFVLVGAGELLATIGQLDFFYSQAPPAMKTVCTALGLLAVAAGDYLSSVIVTAVSWATASGGRPGWIPDDLNEGHLDSFFWMTAGLGCLDLLAFTCCAKRYSKSRKAFHELSIDRIFAMASSEQQEHAVALLQPKVEEAYTTDGSLDIDGNPALKHRTGGWRACRSILGTEFCYCLAYYGIMYNLVTYLTTVLHQSNVAAAKNVSTWQATCFLTPLAGAVVADSYWGRYRTMVVGCCVAVAGMLMASLSALLPQLIESSSTLSMEIILFLGLYMIAFGVGGLRPCLISFGADQFDAGDPSELISKGSYFNWYIFTMNCGSVISTSGMVWVQDHYGWALGLAIPAMVLAVGLSCLVAASRAYRFQTTRGSPLTRVCQVVVAAVCKFNVAPPDDMSLLYELPDDASSMKVVERIEHTTDLRFFDKAAVVTASDEEAAGAAPRNPWRLCVVTQVEELKIFVRMLPLWACITFFYTGTAQGMAMDARVGSLRVPPASLATFELLTSMALIPLYDRAFVPAARRLTGREKGIPDLLRIGAGLTMAVLAMAAAALVETKRARAARMGMEKTSIVWQVPQYAVMGVGEMLASAGQLDFFYSQAPPAMKTVCMALGFLAVAAGVYLSSLVLTAVSWATATGGRPGWIPDDLNEGHLDRFFWMMAGLGCLNLVAFTSCAMRYKSRKDCARRCKPQDSGTHGGGPGIRRRNVSQLPPKWPQPTQSEQHGMEITTRRRNGLNPPKWALPRISGLAQGLRVGTG</sequence>
<feature type="transmembrane region" description="Helical" evidence="7">
    <location>
        <begin position="1070"/>
        <end position="1096"/>
    </location>
</feature>
<keyword evidence="9" id="KW-1185">Reference proteome</keyword>
<feature type="transmembrane region" description="Helical" evidence="7">
    <location>
        <begin position="1116"/>
        <end position="1138"/>
    </location>
</feature>
<feature type="transmembrane region" description="Helical" evidence="7">
    <location>
        <begin position="926"/>
        <end position="944"/>
    </location>
</feature>
<evidence type="ECO:0000256" key="7">
    <source>
        <dbReference type="SAM" id="Phobius"/>
    </source>
</evidence>
<name>A0A0E0Q2D9_ORYRU</name>
<evidence type="ECO:0000313" key="8">
    <source>
        <dbReference type="EnsemblPlants" id="ORUFI06G28750.7"/>
    </source>
</evidence>
<feature type="transmembrane region" description="Helical" evidence="7">
    <location>
        <begin position="698"/>
        <end position="721"/>
    </location>
</feature>
<dbReference type="Proteomes" id="UP000008022">
    <property type="component" value="Unassembled WGS sequence"/>
</dbReference>
<keyword evidence="3 7" id="KW-0812">Transmembrane</keyword>
<feature type="transmembrane region" description="Helical" evidence="7">
    <location>
        <begin position="498"/>
        <end position="524"/>
    </location>
</feature>
<dbReference type="SUPFAM" id="SSF103473">
    <property type="entry name" value="MFS general substrate transporter"/>
    <property type="match status" value="3"/>
</dbReference>
<feature type="transmembrane region" description="Helical" evidence="7">
    <location>
        <begin position="466"/>
        <end position="486"/>
    </location>
</feature>
<evidence type="ECO:0000256" key="1">
    <source>
        <dbReference type="ARBA" id="ARBA00004141"/>
    </source>
</evidence>
<protein>
    <submittedName>
        <fullName evidence="8">Uncharacterized protein</fullName>
    </submittedName>
</protein>
<reference evidence="9" key="1">
    <citation type="submission" date="2013-06" db="EMBL/GenBank/DDBJ databases">
        <authorList>
            <person name="Zhao Q."/>
        </authorList>
    </citation>
    <scope>NUCLEOTIDE SEQUENCE</scope>
    <source>
        <strain evidence="9">cv. W1943</strain>
    </source>
</reference>
<dbReference type="AlphaFoldDB" id="A0A0E0Q2D9"/>
<proteinExistence type="inferred from homology"/>
<feature type="transmembrane region" description="Helical" evidence="7">
    <location>
        <begin position="344"/>
        <end position="365"/>
    </location>
</feature>
<evidence type="ECO:0000256" key="4">
    <source>
        <dbReference type="ARBA" id="ARBA00022989"/>
    </source>
</evidence>
<feature type="transmembrane region" description="Helical" evidence="7">
    <location>
        <begin position="632"/>
        <end position="651"/>
    </location>
</feature>
<dbReference type="InterPro" id="IPR036259">
    <property type="entry name" value="MFS_trans_sf"/>
</dbReference>